<proteinExistence type="predicted"/>
<comment type="caution">
    <text evidence="1">The sequence shown here is derived from an EMBL/GenBank/DDBJ whole genome shotgun (WGS) entry which is preliminary data.</text>
</comment>
<gene>
    <name evidence="1" type="ORF">LCGC14_1574550</name>
</gene>
<sequence length="62" mass="7237">MGDFFNKMVIGLKRIPKRGVMEQMRKDYNKAQATLTTEPPVTPERQAVLDRMAKMREAKKRV</sequence>
<name>A0A0F9LJ08_9ZZZZ</name>
<organism evidence="1">
    <name type="scientific">marine sediment metagenome</name>
    <dbReference type="NCBI Taxonomy" id="412755"/>
    <lineage>
        <taxon>unclassified sequences</taxon>
        <taxon>metagenomes</taxon>
        <taxon>ecological metagenomes</taxon>
    </lineage>
</organism>
<dbReference type="AlphaFoldDB" id="A0A0F9LJ08"/>
<dbReference type="EMBL" id="LAZR01012319">
    <property type="protein sequence ID" value="KKM27460.1"/>
    <property type="molecule type" value="Genomic_DNA"/>
</dbReference>
<evidence type="ECO:0000313" key="1">
    <source>
        <dbReference type="EMBL" id="KKM27460.1"/>
    </source>
</evidence>
<reference evidence="1" key="1">
    <citation type="journal article" date="2015" name="Nature">
        <title>Complex archaea that bridge the gap between prokaryotes and eukaryotes.</title>
        <authorList>
            <person name="Spang A."/>
            <person name="Saw J.H."/>
            <person name="Jorgensen S.L."/>
            <person name="Zaremba-Niedzwiedzka K."/>
            <person name="Martijn J."/>
            <person name="Lind A.E."/>
            <person name="van Eijk R."/>
            <person name="Schleper C."/>
            <person name="Guy L."/>
            <person name="Ettema T.J."/>
        </authorList>
    </citation>
    <scope>NUCLEOTIDE SEQUENCE</scope>
</reference>
<accession>A0A0F9LJ08</accession>
<protein>
    <submittedName>
        <fullName evidence="1">Uncharacterized protein</fullName>
    </submittedName>
</protein>